<sequence>MRLFSSTWQFLRWHFAVMGAFMAIHPVMTPVLVWSKATANITRILAFFIPLKVLLLLATPGVPRYFRFFIEPELRNEWAIGLSIAAVVAYLLTLVLDKLSENLSEKGSQRLLAVSNQLSVVQNQKELAKRYFSSFSDVSASFLLASILLLAGFLIHPWLFVFTTGVIVLMALVSWAALRTVEPREPRGFGGYILGNLGSYLGYLYAILFLAVFSYLVIDFLLFDGINVLIAILSFLIARQLLSALSGAVSTAVSLSGQRSTIDPLVFLEEQHVKQARSAFQDLQYHYTPERREARIRELLNLHADDDALSVSSHWVDPLRGMYLFLVQAENGAGETVFRGLEQVVPFKQAQNLDNEDLIRDHMGAGPLRLADVRSEYEVAGFRCRLYELGEGQALSRNAWKRHALPLTLELWQLEPPQALCSVFELSQPYLGQRFSPELLERMELALDDPEKCELFAELTRRLDEIRDRLNRIPLFPYNAGLSEKTAFADDDGDLTLTDWGKWSLEPVGVGVAPTLLTHRRMDAVFDKLRARKDCPDDLGLDDLRIACLAYRIEDLVQKKSAFNAAFTNVEKLLSYLDGPAEVPGDAEGVVNG</sequence>
<evidence type="ECO:0000313" key="3">
    <source>
        <dbReference type="Proteomes" id="UP001523550"/>
    </source>
</evidence>
<feature type="transmembrane region" description="Helical" evidence="1">
    <location>
        <begin position="78"/>
        <end position="96"/>
    </location>
</feature>
<evidence type="ECO:0000256" key="1">
    <source>
        <dbReference type="SAM" id="Phobius"/>
    </source>
</evidence>
<keyword evidence="3" id="KW-1185">Reference proteome</keyword>
<protein>
    <submittedName>
        <fullName evidence="2">Uncharacterized protein</fullName>
    </submittedName>
</protein>
<dbReference type="RefSeq" id="WP_253448886.1">
    <property type="nucleotide sequence ID" value="NZ_JALJYF010000002.1"/>
</dbReference>
<dbReference type="EMBL" id="JALJYF010000002">
    <property type="protein sequence ID" value="MCP1727886.1"/>
    <property type="molecule type" value="Genomic_DNA"/>
</dbReference>
<reference evidence="2 3" key="1">
    <citation type="submission" date="2022-03" db="EMBL/GenBank/DDBJ databases">
        <title>Genomic Encyclopedia of Type Strains, Phase III (KMG-III): the genomes of soil and plant-associated and newly described type strains.</title>
        <authorList>
            <person name="Whitman W."/>
        </authorList>
    </citation>
    <scope>NUCLEOTIDE SEQUENCE [LARGE SCALE GENOMIC DNA]</scope>
    <source>
        <strain evidence="2 3">BSker1</strain>
    </source>
</reference>
<feature type="transmembrane region" description="Helical" evidence="1">
    <location>
        <begin position="12"/>
        <end position="33"/>
    </location>
</feature>
<keyword evidence="1" id="KW-0472">Membrane</keyword>
<gene>
    <name evidence="2" type="ORF">J2T60_001886</name>
</gene>
<accession>A0ABT1G983</accession>
<proteinExistence type="predicted"/>
<feature type="transmembrane region" description="Helical" evidence="1">
    <location>
        <begin position="220"/>
        <end position="238"/>
    </location>
</feature>
<feature type="transmembrane region" description="Helical" evidence="1">
    <location>
        <begin position="45"/>
        <end position="66"/>
    </location>
</feature>
<keyword evidence="1" id="KW-1133">Transmembrane helix</keyword>
<comment type="caution">
    <text evidence="2">The sequence shown here is derived from an EMBL/GenBank/DDBJ whole genome shotgun (WGS) entry which is preliminary data.</text>
</comment>
<evidence type="ECO:0000313" key="2">
    <source>
        <dbReference type="EMBL" id="MCP1727886.1"/>
    </source>
</evidence>
<feature type="transmembrane region" description="Helical" evidence="1">
    <location>
        <begin position="158"/>
        <end position="178"/>
    </location>
</feature>
<organism evidence="2 3">
    <name type="scientific">Natronospira proteinivora</name>
    <dbReference type="NCBI Taxonomy" id="1807133"/>
    <lineage>
        <taxon>Bacteria</taxon>
        <taxon>Pseudomonadati</taxon>
        <taxon>Pseudomonadota</taxon>
        <taxon>Gammaproteobacteria</taxon>
        <taxon>Natronospirales</taxon>
        <taxon>Natronospiraceae</taxon>
        <taxon>Natronospira</taxon>
    </lineage>
</organism>
<name>A0ABT1G983_9GAMM</name>
<feature type="transmembrane region" description="Helical" evidence="1">
    <location>
        <begin position="131"/>
        <end position="152"/>
    </location>
</feature>
<feature type="transmembrane region" description="Helical" evidence="1">
    <location>
        <begin position="190"/>
        <end position="214"/>
    </location>
</feature>
<dbReference type="Proteomes" id="UP001523550">
    <property type="component" value="Unassembled WGS sequence"/>
</dbReference>
<keyword evidence="1" id="KW-0812">Transmembrane</keyword>